<reference evidence="3 4" key="1">
    <citation type="journal article" date="2023" name="Microbiol. Resour. Announc.">
        <title>Complete Genome Sequence of Imperialibacter roseus strain P4T.</title>
        <authorList>
            <person name="Tizabi D.R."/>
            <person name="Bachvaroff T."/>
            <person name="Hill R.T."/>
        </authorList>
    </citation>
    <scope>NUCLEOTIDE SEQUENCE [LARGE SCALE GENOMIC DNA]</scope>
    <source>
        <strain evidence="3 4">P4T</strain>
    </source>
</reference>
<dbReference type="Pfam" id="PF01619">
    <property type="entry name" value="Pro_dh"/>
    <property type="match status" value="1"/>
</dbReference>
<sequence>MPVTHPFTFEDTEVAFASKSDRELKKMYWLFAAMNSNFLVRFGTQGVILALKMKMPIKKLIKSTVFGHFCGGETIQECKQTISELGASGIGTILDYSAEGEKTEAGFDANKEEILQTVMNAATSAHIPFAVMKVSGLGSEELMTKSQDGKQLNGKEQKAFDNIHRRVEELCSKAHELNVRIFIDAEDYAYQGVIDGLALEMMRKYNKEQAIVYTTVQFYRWDAYDKLVGLHEKGKTERFYLGVKLVRGAYMENERERAEELGYKDPIQPTKQATDIDYNRALDFCAANHKRIAFCSGSHNEQSNALLTSLMQQYGIAKDDPGVFFAQLYGMSDNISFKLSKEGYNVAKYVPYGPLEKVMPYLIRRAEENTSVAGQTGREFSFIKKEIERRGRN</sequence>
<evidence type="ECO:0000256" key="1">
    <source>
        <dbReference type="ARBA" id="ARBA00023002"/>
    </source>
</evidence>
<gene>
    <name evidence="3" type="ORF">RT717_18860</name>
</gene>
<evidence type="ECO:0000259" key="2">
    <source>
        <dbReference type="Pfam" id="PF01619"/>
    </source>
</evidence>
<dbReference type="SUPFAM" id="SSF51730">
    <property type="entry name" value="FAD-linked oxidoreductase"/>
    <property type="match status" value="1"/>
</dbReference>
<dbReference type="InterPro" id="IPR015659">
    <property type="entry name" value="Proline_oxidase"/>
</dbReference>
<feature type="domain" description="Proline dehydrogenase" evidence="2">
    <location>
        <begin position="78"/>
        <end position="376"/>
    </location>
</feature>
<protein>
    <submittedName>
        <fullName evidence="3">Proline dehydrogenase family protein</fullName>
    </submittedName>
</protein>
<dbReference type="RefSeq" id="WP_317487938.1">
    <property type="nucleotide sequence ID" value="NZ_CP136051.1"/>
</dbReference>
<dbReference type="InterPro" id="IPR029041">
    <property type="entry name" value="FAD-linked_oxidoreductase-like"/>
</dbReference>
<dbReference type="PANTHER" id="PTHR13914">
    <property type="entry name" value="PROLINE OXIDASE"/>
    <property type="match status" value="1"/>
</dbReference>
<keyword evidence="4" id="KW-1185">Reference proteome</keyword>
<dbReference type="InterPro" id="IPR002872">
    <property type="entry name" value="Proline_DH_dom"/>
</dbReference>
<dbReference type="Gene3D" id="3.20.20.220">
    <property type="match status" value="1"/>
</dbReference>
<organism evidence="3 4">
    <name type="scientific">Imperialibacter roseus</name>
    <dbReference type="NCBI Taxonomy" id="1324217"/>
    <lineage>
        <taxon>Bacteria</taxon>
        <taxon>Pseudomonadati</taxon>
        <taxon>Bacteroidota</taxon>
        <taxon>Cytophagia</taxon>
        <taxon>Cytophagales</taxon>
        <taxon>Flammeovirgaceae</taxon>
        <taxon>Imperialibacter</taxon>
    </lineage>
</organism>
<accession>A0ABZ0IJE6</accession>
<evidence type="ECO:0000313" key="3">
    <source>
        <dbReference type="EMBL" id="WOK05147.1"/>
    </source>
</evidence>
<dbReference type="Proteomes" id="UP001302349">
    <property type="component" value="Chromosome"/>
</dbReference>
<proteinExistence type="predicted"/>
<keyword evidence="1" id="KW-0560">Oxidoreductase</keyword>
<name>A0ABZ0IJE6_9BACT</name>
<dbReference type="EMBL" id="CP136051">
    <property type="protein sequence ID" value="WOK05147.1"/>
    <property type="molecule type" value="Genomic_DNA"/>
</dbReference>
<evidence type="ECO:0000313" key="4">
    <source>
        <dbReference type="Proteomes" id="UP001302349"/>
    </source>
</evidence>
<dbReference type="PANTHER" id="PTHR13914:SF0">
    <property type="entry name" value="PROLINE DEHYDROGENASE 1, MITOCHONDRIAL"/>
    <property type="match status" value="1"/>
</dbReference>